<name>A0A9Q9UM20_9ENTR</name>
<evidence type="ECO:0000313" key="3">
    <source>
        <dbReference type="Proteomes" id="UP000318567"/>
    </source>
</evidence>
<feature type="transmembrane region" description="Helical" evidence="1">
    <location>
        <begin position="129"/>
        <end position="148"/>
    </location>
</feature>
<comment type="caution">
    <text evidence="2">The sequence shown here is derived from an EMBL/GenBank/DDBJ whole genome shotgun (WGS) entry which is preliminary data.</text>
</comment>
<organism evidence="2 3">
    <name type="scientific">Klebsiella pasteurii</name>
    <dbReference type="NCBI Taxonomy" id="2587529"/>
    <lineage>
        <taxon>Bacteria</taxon>
        <taxon>Pseudomonadati</taxon>
        <taxon>Pseudomonadota</taxon>
        <taxon>Gammaproteobacteria</taxon>
        <taxon>Enterobacterales</taxon>
        <taxon>Enterobacteriaceae</taxon>
        <taxon>Klebsiella/Raoultella group</taxon>
        <taxon>Klebsiella</taxon>
    </lineage>
</organism>
<protein>
    <submittedName>
        <fullName evidence="2">Uncharacterized protein</fullName>
    </submittedName>
</protein>
<feature type="transmembrane region" description="Helical" evidence="1">
    <location>
        <begin position="51"/>
        <end position="73"/>
    </location>
</feature>
<dbReference type="RefSeq" id="WP_224326212.1">
    <property type="nucleotide sequence ID" value="NZ_CABGGO010000030.1"/>
</dbReference>
<dbReference type="GeneID" id="77229831"/>
<feature type="transmembrane region" description="Helical" evidence="1">
    <location>
        <begin position="85"/>
        <end position="109"/>
    </location>
</feature>
<keyword evidence="1" id="KW-0472">Membrane</keyword>
<dbReference type="AlphaFoldDB" id="A0A9Q9UM20"/>
<evidence type="ECO:0000256" key="1">
    <source>
        <dbReference type="SAM" id="Phobius"/>
    </source>
</evidence>
<feature type="transmembrane region" description="Helical" evidence="1">
    <location>
        <begin position="160"/>
        <end position="181"/>
    </location>
</feature>
<dbReference type="Proteomes" id="UP000318567">
    <property type="component" value="Unassembled WGS sequence"/>
</dbReference>
<keyword evidence="1" id="KW-1133">Transmembrane helix</keyword>
<dbReference type="EMBL" id="CABGGO010000030">
    <property type="protein sequence ID" value="VUS96529.1"/>
    <property type="molecule type" value="Genomic_DNA"/>
</dbReference>
<sequence>MESNLKKFSTNALKIIPGYDFLSEMYIFIKHPEIYDGTHEYAPLVNSGANLLKSILIVGSLIAAFSFLSIKLAPITSFKLIFNQLYWYILLLIQPIKFGVFFWLCMSTATRFKKNVCHSVYFFQVLQTYAVINVITFFLFCIAINRIFLTGDFNRPSGNIDLMIGFILALLVLTLTFRLLIAPSFRYLSMYYKKPSSAIILLLSISISYYSANQIKLVDGSGMVNKKEFCELSYDLKINPSHINKIDKNLYLNECINIFSQN</sequence>
<proteinExistence type="predicted"/>
<gene>
    <name evidence="2" type="ORF">SB6410_04347</name>
</gene>
<accession>A0A9Q9UM20</accession>
<evidence type="ECO:0000313" key="2">
    <source>
        <dbReference type="EMBL" id="VUS96529.1"/>
    </source>
</evidence>
<keyword evidence="1" id="KW-0812">Transmembrane</keyword>
<reference evidence="2 3" key="1">
    <citation type="submission" date="2019-07" db="EMBL/GenBank/DDBJ databases">
        <authorList>
            <person name="Brisse S."/>
            <person name="Rodrigues C."/>
            <person name="Thorpe H."/>
        </authorList>
    </citation>
    <scope>NUCLEOTIDE SEQUENCE [LARGE SCALE GENOMIC DNA]</scope>
    <source>
        <strain evidence="2">SB6410</strain>
    </source>
</reference>